<comment type="similarity">
    <text evidence="2">Belongs to the metallo-dependent hydrolases superfamily. Peptidase M19 family.</text>
</comment>
<organism evidence="4 5">
    <name type="scientific">Aspergillus puulaauensis</name>
    <dbReference type="NCBI Taxonomy" id="1220207"/>
    <lineage>
        <taxon>Eukaryota</taxon>
        <taxon>Fungi</taxon>
        <taxon>Dikarya</taxon>
        <taxon>Ascomycota</taxon>
        <taxon>Pezizomycotina</taxon>
        <taxon>Eurotiomycetes</taxon>
        <taxon>Eurotiomycetidae</taxon>
        <taxon>Eurotiales</taxon>
        <taxon>Aspergillaceae</taxon>
        <taxon>Aspergillus</taxon>
    </lineage>
</organism>
<reference evidence="4" key="2">
    <citation type="submission" date="2021-02" db="EMBL/GenBank/DDBJ databases">
        <title>Aspergillus puulaauensis MK2 genome sequence.</title>
        <authorList>
            <person name="Futagami T."/>
            <person name="Mori K."/>
            <person name="Kadooka C."/>
            <person name="Tanaka T."/>
        </authorList>
    </citation>
    <scope>NUCLEOTIDE SEQUENCE</scope>
    <source>
        <strain evidence="4">MK2</strain>
    </source>
</reference>
<dbReference type="InterPro" id="IPR032466">
    <property type="entry name" value="Metal_Hydrolase"/>
</dbReference>
<reference evidence="4" key="1">
    <citation type="submission" date="2021-01" db="EMBL/GenBank/DDBJ databases">
        <authorList>
            <consortium name="Aspergillus puulaauensis MK2 genome sequencing consortium"/>
            <person name="Kazuki M."/>
            <person name="Futagami T."/>
        </authorList>
    </citation>
    <scope>NUCLEOTIDE SEQUENCE</scope>
    <source>
        <strain evidence="4">MK2</strain>
    </source>
</reference>
<dbReference type="EMBL" id="AP024443">
    <property type="protein sequence ID" value="BCS19078.1"/>
    <property type="molecule type" value="Genomic_DNA"/>
</dbReference>
<comment type="catalytic activity">
    <reaction evidence="2">
        <text>an L-aminoacyl-L-amino acid + H2O = 2 an L-alpha-amino acid</text>
        <dbReference type="Rhea" id="RHEA:48940"/>
        <dbReference type="ChEBI" id="CHEBI:15377"/>
        <dbReference type="ChEBI" id="CHEBI:59869"/>
        <dbReference type="ChEBI" id="CHEBI:77460"/>
        <dbReference type="EC" id="3.4.13.19"/>
    </reaction>
</comment>
<dbReference type="InterPro" id="IPR008257">
    <property type="entry name" value="Pept_M19"/>
</dbReference>
<name>A0A7R7XD68_9EURO</name>
<comment type="cofactor">
    <cofactor evidence="2">
        <name>Zn(2+)</name>
        <dbReference type="ChEBI" id="CHEBI:29105"/>
    </cofactor>
</comment>
<feature type="compositionally biased region" description="Low complexity" evidence="3">
    <location>
        <begin position="18"/>
        <end position="27"/>
    </location>
</feature>
<dbReference type="SUPFAM" id="SSF51556">
    <property type="entry name" value="Metallo-dependent hydrolases"/>
    <property type="match status" value="1"/>
</dbReference>
<evidence type="ECO:0000256" key="2">
    <source>
        <dbReference type="RuleBase" id="RU341113"/>
    </source>
</evidence>
<dbReference type="GO" id="GO:0006508">
    <property type="term" value="P:proteolysis"/>
    <property type="evidence" value="ECO:0007669"/>
    <property type="project" value="UniProtKB-KW"/>
</dbReference>
<keyword evidence="5" id="KW-1185">Reference proteome</keyword>
<dbReference type="AlphaFoldDB" id="A0A7R7XD68"/>
<evidence type="ECO:0000313" key="5">
    <source>
        <dbReference type="Proteomes" id="UP000654913"/>
    </source>
</evidence>
<sequence>MPPLLPTEKDADLPQHQSSPPAVEPVEPSSWKRRALGLVAVGLVACYGIAQLSPYHNQLDPVEQVLQLQPLTDGHNDFAEFIRTYYNNHIYQSNFSDQIELPGQVDFPRLEKGRARGQFWSVYVACNESSPSPNYEYIHDTLQQIDLIHRLATLYPNHLTLVPNTTAFLHTFKTSTTRIASFLGIEGLHQIGSSASTLRLYHSLGARYATLTHFCHNEYADSASPAEPLHNGLSTAGRHMVLEMNRLGMAVDLAHVSTKTMHDALDTTKAPVLFSHSSAYTLCNHPRNVPDDILHRLATNDGVIMITFYPEYTRCSPGNPADPESATLSDVADHIQYVGELIGYKHVGLGSDFDGMGSAVRGLEDVSKYPDLIRELLGRGVGVADVAGVVGGNVLRVMARVEDVAGEMVGEGVKPLED</sequence>
<keyword evidence="1 2" id="KW-0224">Dipeptidase</keyword>
<keyword evidence="2" id="KW-0482">Metalloprotease</keyword>
<dbReference type="Pfam" id="PF01244">
    <property type="entry name" value="Peptidase_M19"/>
    <property type="match status" value="1"/>
</dbReference>
<gene>
    <name evidence="4" type="ORF">APUU_11906A</name>
</gene>
<dbReference type="GO" id="GO:0070573">
    <property type="term" value="F:metallodipeptidase activity"/>
    <property type="evidence" value="ECO:0007669"/>
    <property type="project" value="InterPro"/>
</dbReference>
<dbReference type="EC" id="3.4.13.19" evidence="2"/>
<dbReference type="GO" id="GO:0046872">
    <property type="term" value="F:metal ion binding"/>
    <property type="evidence" value="ECO:0007669"/>
    <property type="project" value="UniProtKB-UniRule"/>
</dbReference>
<keyword evidence="2" id="KW-0862">Zinc</keyword>
<dbReference type="PANTHER" id="PTHR10443:SF12">
    <property type="entry name" value="DIPEPTIDASE"/>
    <property type="match status" value="1"/>
</dbReference>
<proteinExistence type="inferred from homology"/>
<dbReference type="PROSITE" id="PS51365">
    <property type="entry name" value="RENAL_DIPEPTIDASE_2"/>
    <property type="match status" value="1"/>
</dbReference>
<dbReference type="PANTHER" id="PTHR10443">
    <property type="entry name" value="MICROSOMAL DIPEPTIDASE"/>
    <property type="match status" value="1"/>
</dbReference>
<keyword evidence="2" id="KW-0378">Hydrolase</keyword>
<dbReference type="CDD" id="cd01301">
    <property type="entry name" value="rDP_like"/>
    <property type="match status" value="1"/>
</dbReference>
<keyword evidence="2" id="KW-0645">Protease</keyword>
<dbReference type="GeneID" id="64969083"/>
<evidence type="ECO:0000313" key="4">
    <source>
        <dbReference type="EMBL" id="BCS19078.1"/>
    </source>
</evidence>
<dbReference type="KEGG" id="apuu:APUU_11906A"/>
<dbReference type="RefSeq" id="XP_041551272.1">
    <property type="nucleotide sequence ID" value="XM_041698048.1"/>
</dbReference>
<dbReference type="Gene3D" id="3.20.20.140">
    <property type="entry name" value="Metal-dependent hydrolases"/>
    <property type="match status" value="1"/>
</dbReference>
<evidence type="ECO:0000256" key="1">
    <source>
        <dbReference type="ARBA" id="ARBA00022997"/>
    </source>
</evidence>
<feature type="region of interest" description="Disordered" evidence="3">
    <location>
        <begin position="1"/>
        <end position="27"/>
    </location>
</feature>
<keyword evidence="2" id="KW-0479">Metal-binding</keyword>
<accession>A0A7R7XD68</accession>
<evidence type="ECO:0000256" key="3">
    <source>
        <dbReference type="SAM" id="MobiDB-lite"/>
    </source>
</evidence>
<protein>
    <recommendedName>
        <fullName evidence="2">Dipeptidase</fullName>
        <ecNumber evidence="2">3.4.13.19</ecNumber>
    </recommendedName>
</protein>
<dbReference type="Proteomes" id="UP000654913">
    <property type="component" value="Chromosome 1"/>
</dbReference>
<dbReference type="OrthoDB" id="445695at2759"/>